<proteinExistence type="predicted"/>
<dbReference type="EMBL" id="FPIY01000002">
    <property type="protein sequence ID" value="SFW40015.1"/>
    <property type="molecule type" value="Genomic_DNA"/>
</dbReference>
<protein>
    <recommendedName>
        <fullName evidence="3">Lipoprotein</fullName>
    </recommendedName>
</protein>
<organism evidence="1 2">
    <name type="scientific">Cellulophaga fucicola</name>
    <dbReference type="NCBI Taxonomy" id="76595"/>
    <lineage>
        <taxon>Bacteria</taxon>
        <taxon>Pseudomonadati</taxon>
        <taxon>Bacteroidota</taxon>
        <taxon>Flavobacteriia</taxon>
        <taxon>Flavobacteriales</taxon>
        <taxon>Flavobacteriaceae</taxon>
        <taxon>Cellulophaga</taxon>
    </lineage>
</organism>
<evidence type="ECO:0000313" key="2">
    <source>
        <dbReference type="Proteomes" id="UP000183257"/>
    </source>
</evidence>
<accession>A0A1K1NXH6</accession>
<evidence type="ECO:0008006" key="3">
    <source>
        <dbReference type="Google" id="ProtNLM"/>
    </source>
</evidence>
<evidence type="ECO:0000313" key="1">
    <source>
        <dbReference type="EMBL" id="SFW40015.1"/>
    </source>
</evidence>
<dbReference type="AlphaFoldDB" id="A0A1K1NXH6"/>
<name>A0A1K1NXH6_9FLAO</name>
<dbReference type="PROSITE" id="PS51257">
    <property type="entry name" value="PROKAR_LIPOPROTEIN"/>
    <property type="match status" value="1"/>
</dbReference>
<dbReference type="Proteomes" id="UP000183257">
    <property type="component" value="Unassembled WGS sequence"/>
</dbReference>
<sequence length="189" mass="21762">MKKALIVLVFVSVSLFSCKDKELSTEEGILKIEKTLQENFDKDFEVYQLSLNASTLESNLDNISRVYKVKDIFFNDKFEYNGFTDPIKSPGVNLLKRKNPFKVGQVDVSIIPAKYDEALGLLKEKGLFKEDVDYLLNNWVFEADKNGDVFSEFDVQYETGSSSSGKVITIIYEEYRFRVNKDNTLIFIK</sequence>
<dbReference type="STRING" id="76595.SAMN05660313_01441"/>
<reference evidence="2" key="1">
    <citation type="submission" date="2016-11" db="EMBL/GenBank/DDBJ databases">
        <authorList>
            <person name="Varghese N."/>
            <person name="Submissions S."/>
        </authorList>
    </citation>
    <scope>NUCLEOTIDE SEQUENCE [LARGE SCALE GENOMIC DNA]</scope>
    <source>
        <strain evidence="2">DSM 24786</strain>
    </source>
</reference>
<keyword evidence="2" id="KW-1185">Reference proteome</keyword>
<gene>
    <name evidence="1" type="ORF">SAMN05660313_01441</name>
</gene>
<dbReference type="OrthoDB" id="1439074at2"/>
<dbReference type="RefSeq" id="WP_072303121.1">
    <property type="nucleotide sequence ID" value="NZ_FPIY01000002.1"/>
</dbReference>